<dbReference type="InterPro" id="IPR001759">
    <property type="entry name" value="PTX_dom"/>
</dbReference>
<dbReference type="InterPro" id="IPR013320">
    <property type="entry name" value="ConA-like_dom_sf"/>
</dbReference>
<keyword evidence="2 6" id="KW-0106">Calcium</keyword>
<keyword evidence="1 6" id="KW-0479">Metal-binding</keyword>
<sequence>MEALTVCVHLQLDPKCRGLSTVFSYAVELFIKEFQLQVRITGNESVQLALLVHGSNSTYITGFPNDAAWHFICTSWDGNSGKWVIWVDGIVVGSGIYLNSIGHIGGGGLFIIGQDQDTYGGYNGDKALCGSVTQLYMWDRLLVDSEIQSMEKHCSPVPSGLFFKWNESSLEIEMSLQTHRGSSPCQ</sequence>
<dbReference type="SMART" id="SM00159">
    <property type="entry name" value="PTX"/>
    <property type="match status" value="1"/>
</dbReference>
<accession>A0ABD0NDQ3</accession>
<keyword evidence="9" id="KW-1185">Reference proteome</keyword>
<proteinExistence type="inferred from homology"/>
<evidence type="ECO:0000256" key="3">
    <source>
        <dbReference type="ARBA" id="ARBA00023157"/>
    </source>
</evidence>
<organism evidence="8 9">
    <name type="scientific">Cirrhinus mrigala</name>
    <name type="common">Mrigala</name>
    <dbReference type="NCBI Taxonomy" id="683832"/>
    <lineage>
        <taxon>Eukaryota</taxon>
        <taxon>Metazoa</taxon>
        <taxon>Chordata</taxon>
        <taxon>Craniata</taxon>
        <taxon>Vertebrata</taxon>
        <taxon>Euteleostomi</taxon>
        <taxon>Actinopterygii</taxon>
        <taxon>Neopterygii</taxon>
        <taxon>Teleostei</taxon>
        <taxon>Ostariophysi</taxon>
        <taxon>Cypriniformes</taxon>
        <taxon>Cyprinidae</taxon>
        <taxon>Labeoninae</taxon>
        <taxon>Labeonini</taxon>
        <taxon>Cirrhinus</taxon>
    </lineage>
</organism>
<comment type="subunit">
    <text evidence="6">Homopentamer. Pentaxin (or pentraxin) have a discoid arrangement of 5 non-covalently bound subunits.</text>
</comment>
<evidence type="ECO:0000259" key="7">
    <source>
        <dbReference type="PROSITE" id="PS51828"/>
    </source>
</evidence>
<comment type="caution">
    <text evidence="5">Lacks conserved residue(s) required for the propagation of feature annotation.</text>
</comment>
<evidence type="ECO:0000256" key="6">
    <source>
        <dbReference type="RuleBase" id="RU362112"/>
    </source>
</evidence>
<comment type="similarity">
    <text evidence="6">Belongs to the pentraxin family.</text>
</comment>
<evidence type="ECO:0000256" key="5">
    <source>
        <dbReference type="PROSITE-ProRule" id="PRU01172"/>
    </source>
</evidence>
<dbReference type="GO" id="GO:0005576">
    <property type="term" value="C:extracellular region"/>
    <property type="evidence" value="ECO:0007669"/>
    <property type="project" value="UniProtKB-SubCell"/>
</dbReference>
<name>A0ABD0NDQ3_CIRMR</name>
<comment type="caution">
    <text evidence="8">The sequence shown here is derived from an EMBL/GenBank/DDBJ whole genome shotgun (WGS) entry which is preliminary data.</text>
</comment>
<dbReference type="Pfam" id="PF00354">
    <property type="entry name" value="Pentaxin"/>
    <property type="match status" value="1"/>
</dbReference>
<dbReference type="PANTHER" id="PTHR19277:SF163">
    <property type="entry name" value="ADHESION G-PROTEIN COUPLED RECEPTOR D2-LIKE ISOFORM X1"/>
    <property type="match status" value="1"/>
</dbReference>
<feature type="non-terminal residue" evidence="8">
    <location>
        <position position="186"/>
    </location>
</feature>
<dbReference type="Gene3D" id="2.60.120.200">
    <property type="match status" value="1"/>
</dbReference>
<evidence type="ECO:0000313" key="8">
    <source>
        <dbReference type="EMBL" id="KAL0160160.1"/>
    </source>
</evidence>
<dbReference type="Proteomes" id="UP001529510">
    <property type="component" value="Unassembled WGS sequence"/>
</dbReference>
<dbReference type="InterPro" id="IPR051360">
    <property type="entry name" value="Neuronal_Pentraxin_Related"/>
</dbReference>
<dbReference type="EMBL" id="JAMKFB020000022">
    <property type="protein sequence ID" value="KAL0160160.1"/>
    <property type="molecule type" value="Genomic_DNA"/>
</dbReference>
<comment type="subcellular location">
    <subcellularLocation>
        <location evidence="6">Secreted</location>
    </subcellularLocation>
</comment>
<evidence type="ECO:0000313" key="9">
    <source>
        <dbReference type="Proteomes" id="UP001529510"/>
    </source>
</evidence>
<keyword evidence="3" id="KW-1015">Disulfide bond</keyword>
<evidence type="ECO:0000256" key="1">
    <source>
        <dbReference type="ARBA" id="ARBA00022723"/>
    </source>
</evidence>
<comment type="cofactor">
    <cofactor evidence="6">
        <name>Ca(2+)</name>
        <dbReference type="ChEBI" id="CHEBI:29108"/>
    </cofactor>
    <text evidence="6">Binds 2 calcium ions per subunit.</text>
</comment>
<reference evidence="8 9" key="1">
    <citation type="submission" date="2024-05" db="EMBL/GenBank/DDBJ databases">
        <title>Genome sequencing and assembly of Indian major carp, Cirrhinus mrigala (Hamilton, 1822).</title>
        <authorList>
            <person name="Mohindra V."/>
            <person name="Chowdhury L.M."/>
            <person name="Lal K."/>
            <person name="Jena J.K."/>
        </authorList>
    </citation>
    <scope>NUCLEOTIDE SEQUENCE [LARGE SCALE GENOMIC DNA]</scope>
    <source>
        <strain evidence="8">CM1030</strain>
        <tissue evidence="8">Blood</tissue>
    </source>
</reference>
<evidence type="ECO:0000256" key="4">
    <source>
        <dbReference type="ARBA" id="ARBA00023180"/>
    </source>
</evidence>
<dbReference type="AlphaFoldDB" id="A0ABD0NDQ3"/>
<protein>
    <recommendedName>
        <fullName evidence="6">Pentraxin family member</fullName>
    </recommendedName>
</protein>
<dbReference type="SUPFAM" id="SSF49899">
    <property type="entry name" value="Concanavalin A-like lectins/glucanases"/>
    <property type="match status" value="1"/>
</dbReference>
<keyword evidence="4" id="KW-0325">Glycoprotein</keyword>
<evidence type="ECO:0000256" key="2">
    <source>
        <dbReference type="ARBA" id="ARBA00022837"/>
    </source>
</evidence>
<gene>
    <name evidence="8" type="ORF">M9458_043885</name>
</gene>
<dbReference type="PRINTS" id="PR00895">
    <property type="entry name" value="PENTAXIN"/>
</dbReference>
<dbReference type="PANTHER" id="PTHR19277">
    <property type="entry name" value="PENTRAXIN"/>
    <property type="match status" value="1"/>
</dbReference>
<dbReference type="PROSITE" id="PS51828">
    <property type="entry name" value="PTX_2"/>
    <property type="match status" value="1"/>
</dbReference>
<feature type="domain" description="Pentraxin (PTX)" evidence="7">
    <location>
        <begin position="1"/>
        <end position="185"/>
    </location>
</feature>
<dbReference type="GO" id="GO:0046872">
    <property type="term" value="F:metal ion binding"/>
    <property type="evidence" value="ECO:0007669"/>
    <property type="project" value="UniProtKB-KW"/>
</dbReference>